<keyword evidence="2" id="KW-1185">Reference proteome</keyword>
<accession>A0A9W8MGZ0</accession>
<dbReference type="OrthoDB" id="10044044at2759"/>
<evidence type="ECO:0000313" key="2">
    <source>
        <dbReference type="Proteomes" id="UP001140091"/>
    </source>
</evidence>
<reference evidence="1" key="1">
    <citation type="submission" date="2022-06" db="EMBL/GenBank/DDBJ databases">
        <title>Genome Sequence of Candolleomyces eurysporus.</title>
        <authorList>
            <person name="Buettner E."/>
        </authorList>
    </citation>
    <scope>NUCLEOTIDE SEQUENCE</scope>
    <source>
        <strain evidence="1">VTCC 930004</strain>
    </source>
</reference>
<organism evidence="1 2">
    <name type="scientific">Candolleomyces eurysporus</name>
    <dbReference type="NCBI Taxonomy" id="2828524"/>
    <lineage>
        <taxon>Eukaryota</taxon>
        <taxon>Fungi</taxon>
        <taxon>Dikarya</taxon>
        <taxon>Basidiomycota</taxon>
        <taxon>Agaricomycotina</taxon>
        <taxon>Agaricomycetes</taxon>
        <taxon>Agaricomycetidae</taxon>
        <taxon>Agaricales</taxon>
        <taxon>Agaricineae</taxon>
        <taxon>Psathyrellaceae</taxon>
        <taxon>Candolleomyces</taxon>
    </lineage>
</organism>
<feature type="non-terminal residue" evidence="1">
    <location>
        <position position="62"/>
    </location>
</feature>
<protein>
    <submittedName>
        <fullName evidence="1">Uncharacterized protein</fullName>
    </submittedName>
</protein>
<dbReference type="EMBL" id="JANBPK010000921">
    <property type="protein sequence ID" value="KAJ2928658.1"/>
    <property type="molecule type" value="Genomic_DNA"/>
</dbReference>
<dbReference type="AlphaFoldDB" id="A0A9W8MGZ0"/>
<dbReference type="Proteomes" id="UP001140091">
    <property type="component" value="Unassembled WGS sequence"/>
</dbReference>
<name>A0A9W8MGZ0_9AGAR</name>
<proteinExistence type="predicted"/>
<evidence type="ECO:0000313" key="1">
    <source>
        <dbReference type="EMBL" id="KAJ2928658.1"/>
    </source>
</evidence>
<gene>
    <name evidence="1" type="ORF">H1R20_g8453</name>
</gene>
<sequence length="62" mass="7422">MDNPVTDTLEDLRREREMNRLSTRMNQFHTYFKSQYPLVNTLYEACPTASLHDLRRHVLLPS</sequence>
<comment type="caution">
    <text evidence="1">The sequence shown here is derived from an EMBL/GenBank/DDBJ whole genome shotgun (WGS) entry which is preliminary data.</text>
</comment>